<feature type="compositionally biased region" description="Basic and acidic residues" evidence="2">
    <location>
        <begin position="40"/>
        <end position="56"/>
    </location>
</feature>
<evidence type="ECO:0000259" key="3">
    <source>
        <dbReference type="Pfam" id="PF13581"/>
    </source>
</evidence>
<comment type="caution">
    <text evidence="5">The sequence shown here is derived from an EMBL/GenBank/DDBJ whole genome shotgun (WGS) entry which is preliminary data.</text>
</comment>
<sequence length="391" mass="41943">MPLQPRPPRRAPAGAAGARGRDAPDPRRHRGPHLRRCRQPRPDQGGRGEPAGERCADSQARAGRDPAYLVTLGTPSRTPEARAMTTATHSTLFYDGPRQYADEVGGVLRDALLRGHRGLVMAPARRVDALRSALGRDADEVTFVEDTVAYAPQWNVYRVLLDFAAKAKGVRTCAIAEQTLSARTPAEVLDYQRLEAAINLVFADHDVDLLCPYDAGTLPSHLLDIGRHTHDALRTGGAMSQNAGYDEPMAMLAGLSAVVAAPRDSITVDCSSPADVSTARRMVRDLGADLRLDPDVVADMALAVTEVLTNALLHGGPPAMLHIYESGPTWVCHVQDSGRDALDPLVGLLPPAMPSDHGYGLWLARQLCSAVDVGTDDSGTHVRLHIRTTAA</sequence>
<gene>
    <name evidence="5" type="ORF">EUA94_12525</name>
</gene>
<reference evidence="5 6" key="1">
    <citation type="submission" date="2019-01" db="EMBL/GenBank/DDBJ databases">
        <title>Novel species of Nocardioides.</title>
        <authorList>
            <person name="Liu Q."/>
            <person name="X Y.-H."/>
        </authorList>
    </citation>
    <scope>NUCLEOTIDE SEQUENCE [LARGE SCALE GENOMIC DNA]</scope>
    <source>
        <strain evidence="5 6">HLT2-9</strain>
    </source>
</reference>
<keyword evidence="6" id="KW-1185">Reference proteome</keyword>
<dbReference type="SUPFAM" id="SSF55874">
    <property type="entry name" value="ATPase domain of HSP90 chaperone/DNA topoisomerase II/histidine kinase"/>
    <property type="match status" value="1"/>
</dbReference>
<dbReference type="InterPro" id="IPR003594">
    <property type="entry name" value="HATPase_dom"/>
</dbReference>
<keyword evidence="5" id="KW-0418">Kinase</keyword>
<dbReference type="Pfam" id="PF13581">
    <property type="entry name" value="HATPase_c_2"/>
    <property type="match status" value="1"/>
</dbReference>
<organism evidence="5 6">
    <name type="scientific">Nocardioides zhouii</name>
    <dbReference type="NCBI Taxonomy" id="1168729"/>
    <lineage>
        <taxon>Bacteria</taxon>
        <taxon>Bacillati</taxon>
        <taxon>Actinomycetota</taxon>
        <taxon>Actinomycetes</taxon>
        <taxon>Propionibacteriales</taxon>
        <taxon>Nocardioidaceae</taxon>
        <taxon>Nocardioides</taxon>
    </lineage>
</organism>
<name>A0A4Q2T136_9ACTN</name>
<dbReference type="InterPro" id="IPR036890">
    <property type="entry name" value="HATPase_C_sf"/>
</dbReference>
<dbReference type="InterPro" id="IPR047718">
    <property type="entry name" value="RsbA-like_anti_sig"/>
</dbReference>
<keyword evidence="1" id="KW-0723">Serine/threonine-protein kinase</keyword>
<dbReference type="PANTHER" id="PTHR35526:SF3">
    <property type="entry name" value="ANTI-SIGMA-F FACTOR RSBW"/>
    <property type="match status" value="1"/>
</dbReference>
<dbReference type="OrthoDB" id="4088450at2"/>
<feature type="compositionally biased region" description="Basic residues" evidence="2">
    <location>
        <begin position="27"/>
        <end position="39"/>
    </location>
</feature>
<feature type="domain" description="Histidine kinase/HSP90-like ATPase" evidence="3">
    <location>
        <begin position="272"/>
        <end position="384"/>
    </location>
</feature>
<dbReference type="CDD" id="cd16936">
    <property type="entry name" value="HATPase_RsbW-like"/>
    <property type="match status" value="1"/>
</dbReference>
<dbReference type="GO" id="GO:0004674">
    <property type="term" value="F:protein serine/threonine kinase activity"/>
    <property type="evidence" value="ECO:0007669"/>
    <property type="project" value="UniProtKB-KW"/>
</dbReference>
<accession>A0A4Q2T136</accession>
<protein>
    <submittedName>
        <fullName evidence="5">Sensor histidine kinase</fullName>
    </submittedName>
</protein>
<evidence type="ECO:0000256" key="2">
    <source>
        <dbReference type="SAM" id="MobiDB-lite"/>
    </source>
</evidence>
<evidence type="ECO:0000313" key="5">
    <source>
        <dbReference type="EMBL" id="RYC10610.1"/>
    </source>
</evidence>
<proteinExistence type="predicted"/>
<evidence type="ECO:0000259" key="4">
    <source>
        <dbReference type="Pfam" id="PF14417"/>
    </source>
</evidence>
<dbReference type="AlphaFoldDB" id="A0A4Q2T136"/>
<feature type="region of interest" description="Disordered" evidence="2">
    <location>
        <begin position="1"/>
        <end position="62"/>
    </location>
</feature>
<dbReference type="Gene3D" id="3.30.565.10">
    <property type="entry name" value="Histidine kinase-like ATPase, C-terminal domain"/>
    <property type="match status" value="1"/>
</dbReference>
<dbReference type="InterPro" id="IPR050267">
    <property type="entry name" value="Anti-sigma-factor_SerPK"/>
</dbReference>
<dbReference type="Pfam" id="PF14417">
    <property type="entry name" value="MEDS"/>
    <property type="match status" value="1"/>
</dbReference>
<dbReference type="InterPro" id="IPR025847">
    <property type="entry name" value="MEDS_domain"/>
</dbReference>
<evidence type="ECO:0000313" key="6">
    <source>
        <dbReference type="Proteomes" id="UP000291101"/>
    </source>
</evidence>
<feature type="domain" description="MEDS" evidence="4">
    <location>
        <begin position="88"/>
        <end position="230"/>
    </location>
</feature>
<evidence type="ECO:0000256" key="1">
    <source>
        <dbReference type="ARBA" id="ARBA00022527"/>
    </source>
</evidence>
<dbReference type="NCBIfam" id="NF041045">
    <property type="entry name" value="RsbA_anti_sig"/>
    <property type="match status" value="1"/>
</dbReference>
<dbReference type="EMBL" id="SDWV01000011">
    <property type="protein sequence ID" value="RYC10610.1"/>
    <property type="molecule type" value="Genomic_DNA"/>
</dbReference>
<keyword evidence="5" id="KW-0808">Transferase</keyword>
<dbReference type="PANTHER" id="PTHR35526">
    <property type="entry name" value="ANTI-SIGMA-F FACTOR RSBW-RELATED"/>
    <property type="match status" value="1"/>
</dbReference>
<dbReference type="Proteomes" id="UP000291101">
    <property type="component" value="Unassembled WGS sequence"/>
</dbReference>